<name>A0ACC0DE19_9PEZI</name>
<proteinExistence type="predicted"/>
<protein>
    <submittedName>
        <fullName evidence="1">Uncharacterized protein</fullName>
    </submittedName>
</protein>
<sequence length="276" mass="31642">MTPKVEGLMKASDEPGMAKISSSEGFIDDEDDDDGYSKWLATFTSQQSSRTYRLIRTAQTEQSFLCSECGKALSCANALNRHLKSRHGMGRQWYCQQPGCEKENKPYGRVDHFKLHMKNAHKMVISSREARKRFLLDGSPANRRSESSPMLGRSSSPADESRDVETQHLPDPDINEHVRGRNSTAKKSVKNAILTQKRAIPPIDEGEFESIDRDELIDMIQSQRQVCYQLREKCRALTQERNEYAEALRLSKERRHNRRLKIAKREALAHFDNSDV</sequence>
<comment type="caution">
    <text evidence="1">The sequence shown here is derived from an EMBL/GenBank/DDBJ whole genome shotgun (WGS) entry which is preliminary data.</text>
</comment>
<evidence type="ECO:0000313" key="2">
    <source>
        <dbReference type="Proteomes" id="UP001497680"/>
    </source>
</evidence>
<organism evidence="1 2">
    <name type="scientific">Hypoxylon rubiginosum</name>
    <dbReference type="NCBI Taxonomy" id="110542"/>
    <lineage>
        <taxon>Eukaryota</taxon>
        <taxon>Fungi</taxon>
        <taxon>Dikarya</taxon>
        <taxon>Ascomycota</taxon>
        <taxon>Pezizomycotina</taxon>
        <taxon>Sordariomycetes</taxon>
        <taxon>Xylariomycetidae</taxon>
        <taxon>Xylariales</taxon>
        <taxon>Hypoxylaceae</taxon>
        <taxon>Hypoxylon</taxon>
    </lineage>
</organism>
<gene>
    <name evidence="1" type="ORF">F4821DRAFT_281615</name>
</gene>
<evidence type="ECO:0000313" key="1">
    <source>
        <dbReference type="EMBL" id="KAI6091022.1"/>
    </source>
</evidence>
<dbReference type="EMBL" id="MU394288">
    <property type="protein sequence ID" value="KAI6091022.1"/>
    <property type="molecule type" value="Genomic_DNA"/>
</dbReference>
<reference evidence="1 2" key="1">
    <citation type="journal article" date="2022" name="New Phytol.">
        <title>Ecological generalism drives hyperdiversity of secondary metabolite gene clusters in xylarialean endophytes.</title>
        <authorList>
            <person name="Franco M.E.E."/>
            <person name="Wisecaver J.H."/>
            <person name="Arnold A.E."/>
            <person name="Ju Y.M."/>
            <person name="Slot J.C."/>
            <person name="Ahrendt S."/>
            <person name="Moore L.P."/>
            <person name="Eastman K.E."/>
            <person name="Scott K."/>
            <person name="Konkel Z."/>
            <person name="Mondo S.J."/>
            <person name="Kuo A."/>
            <person name="Hayes R.D."/>
            <person name="Haridas S."/>
            <person name="Andreopoulos B."/>
            <person name="Riley R."/>
            <person name="LaButti K."/>
            <person name="Pangilinan J."/>
            <person name="Lipzen A."/>
            <person name="Amirebrahimi M."/>
            <person name="Yan J."/>
            <person name="Adam C."/>
            <person name="Keymanesh K."/>
            <person name="Ng V."/>
            <person name="Louie K."/>
            <person name="Northen T."/>
            <person name="Drula E."/>
            <person name="Henrissat B."/>
            <person name="Hsieh H.M."/>
            <person name="Youens-Clark K."/>
            <person name="Lutzoni F."/>
            <person name="Miadlikowska J."/>
            <person name="Eastwood D.C."/>
            <person name="Hamelin R.C."/>
            <person name="Grigoriev I.V."/>
            <person name="U'Ren J.M."/>
        </authorList>
    </citation>
    <scope>NUCLEOTIDE SEQUENCE [LARGE SCALE GENOMIC DNA]</scope>
    <source>
        <strain evidence="1 2">ER1909</strain>
    </source>
</reference>
<accession>A0ACC0DE19</accession>
<keyword evidence="2" id="KW-1185">Reference proteome</keyword>
<dbReference type="Proteomes" id="UP001497680">
    <property type="component" value="Unassembled WGS sequence"/>
</dbReference>